<name>A0ABW1WBZ8_9BACL</name>
<evidence type="ECO:0000256" key="1">
    <source>
        <dbReference type="SAM" id="Phobius"/>
    </source>
</evidence>
<gene>
    <name evidence="2" type="ORF">ACFP7A_00735</name>
</gene>
<keyword evidence="1" id="KW-1133">Transmembrane helix</keyword>
<dbReference type="RefSeq" id="WP_253053743.1">
    <property type="nucleotide sequence ID" value="NZ_JAMXWN010000005.1"/>
</dbReference>
<evidence type="ECO:0000313" key="2">
    <source>
        <dbReference type="EMBL" id="MFC6385112.1"/>
    </source>
</evidence>
<keyword evidence="1" id="KW-0812">Transmembrane</keyword>
<evidence type="ECO:0000313" key="3">
    <source>
        <dbReference type="Proteomes" id="UP001596267"/>
    </source>
</evidence>
<dbReference type="EMBL" id="JBHSTQ010000001">
    <property type="protein sequence ID" value="MFC6385112.1"/>
    <property type="molecule type" value="Genomic_DNA"/>
</dbReference>
<keyword evidence="3" id="KW-1185">Reference proteome</keyword>
<proteinExistence type="predicted"/>
<dbReference type="Proteomes" id="UP001596267">
    <property type="component" value="Unassembled WGS sequence"/>
</dbReference>
<reference evidence="3" key="1">
    <citation type="journal article" date="2019" name="Int. J. Syst. Evol. Microbiol.">
        <title>The Global Catalogue of Microorganisms (GCM) 10K type strain sequencing project: providing services to taxonomists for standard genome sequencing and annotation.</title>
        <authorList>
            <consortium name="The Broad Institute Genomics Platform"/>
            <consortium name="The Broad Institute Genome Sequencing Center for Infectious Disease"/>
            <person name="Wu L."/>
            <person name="Ma J."/>
        </authorList>
    </citation>
    <scope>NUCLEOTIDE SEQUENCE [LARGE SCALE GENOMIC DNA]</scope>
    <source>
        <strain evidence="3">CCUG 42001</strain>
    </source>
</reference>
<organism evidence="2 3">
    <name type="scientific">Sporolactobacillus kofuensis</name>
    <dbReference type="NCBI Taxonomy" id="269672"/>
    <lineage>
        <taxon>Bacteria</taxon>
        <taxon>Bacillati</taxon>
        <taxon>Bacillota</taxon>
        <taxon>Bacilli</taxon>
        <taxon>Bacillales</taxon>
        <taxon>Sporolactobacillaceae</taxon>
        <taxon>Sporolactobacillus</taxon>
    </lineage>
</organism>
<accession>A0ABW1WBZ8</accession>
<comment type="caution">
    <text evidence="2">The sequence shown here is derived from an EMBL/GenBank/DDBJ whole genome shotgun (WGS) entry which is preliminary data.</text>
</comment>
<keyword evidence="1" id="KW-0472">Membrane</keyword>
<evidence type="ECO:0008006" key="4">
    <source>
        <dbReference type="Google" id="ProtNLM"/>
    </source>
</evidence>
<sequence>MNKKLAIIGGSIIGAILLVAIVIFSVNQVQQMQERNAKAAAHEKAVAVQAKAAKAEKQKKKDFSGAYDLFVGFATTTAQDAEEIGGKYHDVWQKTIFDDSVTIKGKRYTDFNDSIQAQYDVFEANGKNKDAKEAFDSMKVQFDIMTDSLTLANQAKYDDAKKLYDLVSKFYNLSIDPSGTLQSYTEDFNQYDNDVASQLQTLQN</sequence>
<feature type="transmembrane region" description="Helical" evidence="1">
    <location>
        <begin position="6"/>
        <end position="26"/>
    </location>
</feature>
<protein>
    <recommendedName>
        <fullName evidence="4">Lipoprotein</fullName>
    </recommendedName>
</protein>